<name>G5JEW5_CROWT</name>
<dbReference type="Proteomes" id="UP000003477">
    <property type="component" value="Unassembled WGS sequence"/>
</dbReference>
<dbReference type="AlphaFoldDB" id="G5JEW5"/>
<dbReference type="Pfam" id="PF05973">
    <property type="entry name" value="Gp49"/>
    <property type="match status" value="1"/>
</dbReference>
<evidence type="ECO:0000313" key="1">
    <source>
        <dbReference type="EMBL" id="EHJ09281.1"/>
    </source>
</evidence>
<evidence type="ECO:0000313" key="2">
    <source>
        <dbReference type="Proteomes" id="UP000003477"/>
    </source>
</evidence>
<dbReference type="GeneID" id="88769963"/>
<dbReference type="EMBL" id="AESD01001101">
    <property type="protein sequence ID" value="EHJ09281.1"/>
    <property type="molecule type" value="Genomic_DNA"/>
</dbReference>
<sequence length="63" mass="7536">MEWKIIFDQAFRDWLYEQEESVQDSILAYIGLVKNKGPLLRLPYVDTIQGSRYPHLKELRVQP</sequence>
<proteinExistence type="predicted"/>
<gene>
    <name evidence="1" type="ORF">CWATWH0003_B302</name>
</gene>
<dbReference type="PATRIC" id="fig|423471.3.peg.5568"/>
<accession>G5JEW5</accession>
<reference evidence="1 2" key="1">
    <citation type="journal article" date="2011" name="Front. Microbiol.">
        <title>Two Strains of Crocosphaera watsonii with Highly Conserved Genomes are Distinguished by Strain-Specific Features.</title>
        <authorList>
            <person name="Bench S.R."/>
            <person name="Ilikchyan I.N."/>
            <person name="Tripp H.J."/>
            <person name="Zehr J.P."/>
        </authorList>
    </citation>
    <scope>NUCLEOTIDE SEQUENCE [LARGE SCALE GENOMIC DNA]</scope>
    <source>
        <strain evidence="1 2">WH 0003</strain>
    </source>
</reference>
<comment type="caution">
    <text evidence="1">The sequence shown here is derived from an EMBL/GenBank/DDBJ whole genome shotgun (WGS) entry which is preliminary data.</text>
</comment>
<protein>
    <submittedName>
        <fullName evidence="1">Uncharacterized protein</fullName>
    </submittedName>
</protein>
<organism evidence="1 2">
    <name type="scientific">Crocosphaera watsonii WH 0003</name>
    <dbReference type="NCBI Taxonomy" id="423471"/>
    <lineage>
        <taxon>Bacteria</taxon>
        <taxon>Bacillati</taxon>
        <taxon>Cyanobacteriota</taxon>
        <taxon>Cyanophyceae</taxon>
        <taxon>Oscillatoriophycideae</taxon>
        <taxon>Chroococcales</taxon>
        <taxon>Aphanothecaceae</taxon>
        <taxon>Crocosphaera</taxon>
    </lineage>
</organism>
<dbReference type="InterPro" id="IPR009241">
    <property type="entry name" value="HigB-like"/>
</dbReference>
<dbReference type="RefSeq" id="WP_007313679.1">
    <property type="nucleotide sequence ID" value="NZ_AESD01001101.1"/>
</dbReference>